<evidence type="ECO:0000256" key="1">
    <source>
        <dbReference type="SAM" id="MobiDB-lite"/>
    </source>
</evidence>
<reference evidence="2 3" key="1">
    <citation type="submission" date="2024-07" db="EMBL/GenBank/DDBJ databases">
        <authorList>
            <person name="Thanompreechachai J."/>
            <person name="Duangmal K."/>
        </authorList>
    </citation>
    <scope>NUCLEOTIDE SEQUENCE [LARGE SCALE GENOMIC DNA]</scope>
    <source>
        <strain evidence="2 3">KCTC 19886</strain>
    </source>
</reference>
<proteinExistence type="predicted"/>
<dbReference type="RefSeq" id="WP_367640791.1">
    <property type="nucleotide sequence ID" value="NZ_JBFNQN010000018.1"/>
</dbReference>
<dbReference type="Proteomes" id="UP001555826">
    <property type="component" value="Unassembled WGS sequence"/>
</dbReference>
<feature type="region of interest" description="Disordered" evidence="1">
    <location>
        <begin position="124"/>
        <end position="148"/>
    </location>
</feature>
<evidence type="ECO:0000313" key="2">
    <source>
        <dbReference type="EMBL" id="MEW9267440.1"/>
    </source>
</evidence>
<feature type="compositionally biased region" description="Low complexity" evidence="1">
    <location>
        <begin position="100"/>
        <end position="110"/>
    </location>
</feature>
<dbReference type="EMBL" id="JBFNQN010000018">
    <property type="protein sequence ID" value="MEW9267440.1"/>
    <property type="molecule type" value="Genomic_DNA"/>
</dbReference>
<sequence length="217" mass="23833">MRAATSLEHLPDLPAGTAVALRHPGGGFLLDLVLTKSSTQVRATSDPAEQGHEPQEARHALVTSEAHWAVHRYLRDCTWYQRWAPARDLFVYSDLPPSAATAGPGGSTASDRIDGRAGGGAVRRNWAQELDRDPSLPPTQRPAPARESGSLLGRRLRFQAKPGDWQWVIASSEPYSDEHGAIVVRVVSITTWHLWHAHSFDNDGAVLALPLERAWVY</sequence>
<feature type="region of interest" description="Disordered" evidence="1">
    <location>
        <begin position="100"/>
        <end position="119"/>
    </location>
</feature>
<gene>
    <name evidence="2" type="ORF">AB1207_22065</name>
</gene>
<name>A0ABV3PCT0_9ACTN</name>
<comment type="caution">
    <text evidence="2">The sequence shown here is derived from an EMBL/GenBank/DDBJ whole genome shotgun (WGS) entry which is preliminary data.</text>
</comment>
<protein>
    <submittedName>
        <fullName evidence="2">Uncharacterized protein</fullName>
    </submittedName>
</protein>
<accession>A0ABV3PCT0</accession>
<evidence type="ECO:0000313" key="3">
    <source>
        <dbReference type="Proteomes" id="UP001555826"/>
    </source>
</evidence>
<keyword evidence="3" id="KW-1185">Reference proteome</keyword>
<organism evidence="2 3">
    <name type="scientific">Kineococcus endophyticus</name>
    <dbReference type="NCBI Taxonomy" id="1181883"/>
    <lineage>
        <taxon>Bacteria</taxon>
        <taxon>Bacillati</taxon>
        <taxon>Actinomycetota</taxon>
        <taxon>Actinomycetes</taxon>
        <taxon>Kineosporiales</taxon>
        <taxon>Kineosporiaceae</taxon>
        <taxon>Kineococcus</taxon>
    </lineage>
</organism>